<dbReference type="Gene3D" id="3.40.50.880">
    <property type="match status" value="1"/>
</dbReference>
<comment type="caution">
    <text evidence="5">The sequence shown here is derived from an EMBL/GenBank/DDBJ whole genome shotgun (WGS) entry which is preliminary data.</text>
</comment>
<dbReference type="InterPro" id="IPR018060">
    <property type="entry name" value="HTH_AraC"/>
</dbReference>
<evidence type="ECO:0000256" key="1">
    <source>
        <dbReference type="ARBA" id="ARBA00023015"/>
    </source>
</evidence>
<dbReference type="Proteomes" id="UP001500542">
    <property type="component" value="Unassembled WGS sequence"/>
</dbReference>
<dbReference type="SMART" id="SM00342">
    <property type="entry name" value="HTH_ARAC"/>
    <property type="match status" value="1"/>
</dbReference>
<dbReference type="Pfam" id="PF01965">
    <property type="entry name" value="DJ-1_PfpI"/>
    <property type="match status" value="1"/>
</dbReference>
<dbReference type="EMBL" id="BAAAHK010000018">
    <property type="protein sequence ID" value="GAA0957431.1"/>
    <property type="molecule type" value="Genomic_DNA"/>
</dbReference>
<keyword evidence="1" id="KW-0805">Transcription regulation</keyword>
<keyword evidence="6" id="KW-1185">Reference proteome</keyword>
<evidence type="ECO:0000259" key="4">
    <source>
        <dbReference type="PROSITE" id="PS01124"/>
    </source>
</evidence>
<proteinExistence type="predicted"/>
<dbReference type="SUPFAM" id="SSF52317">
    <property type="entry name" value="Class I glutamine amidotransferase-like"/>
    <property type="match status" value="1"/>
</dbReference>
<name>A0ABN1RHN5_9ACTN</name>
<dbReference type="InterPro" id="IPR002818">
    <property type="entry name" value="DJ-1/PfpI"/>
</dbReference>
<evidence type="ECO:0000256" key="2">
    <source>
        <dbReference type="ARBA" id="ARBA00023125"/>
    </source>
</evidence>
<dbReference type="InterPro" id="IPR009057">
    <property type="entry name" value="Homeodomain-like_sf"/>
</dbReference>
<evidence type="ECO:0000313" key="5">
    <source>
        <dbReference type="EMBL" id="GAA0957431.1"/>
    </source>
</evidence>
<sequence length="295" mass="31793">MMPGLTVAILGVPRLIALDLSIPLHILGRYAGYRVLVCGEAMSTHPLAAAADADMVVVPGYDDPEVPLPAEYLDLLRAAADRGARLVGICTGTLALAAAGVLDGRDATTHWEYVARLRANHPLVNVLENRLFVEDGKILTSAGGGAAIDACLHVITSDFGAAAAYEAGKHVVAGPARSGDQRQYVDVLTPPRSDLSATRQWAMQHLGEPLTVRDLAEHSNLPRRTFIRHFTTETGMPPMQWVALQRVLSARRLLETSDWSVERIAAATGFGSATNFRAHFRREVGTTPSAYRRAT</sequence>
<dbReference type="SUPFAM" id="SSF46689">
    <property type="entry name" value="Homeodomain-like"/>
    <property type="match status" value="2"/>
</dbReference>
<dbReference type="PANTHER" id="PTHR43130">
    <property type="entry name" value="ARAC-FAMILY TRANSCRIPTIONAL REGULATOR"/>
    <property type="match status" value="1"/>
</dbReference>
<dbReference type="InterPro" id="IPR052158">
    <property type="entry name" value="INH-QAR"/>
</dbReference>
<accession>A0ABN1RHN5</accession>
<dbReference type="PROSITE" id="PS00041">
    <property type="entry name" value="HTH_ARAC_FAMILY_1"/>
    <property type="match status" value="1"/>
</dbReference>
<dbReference type="InterPro" id="IPR029062">
    <property type="entry name" value="Class_I_gatase-like"/>
</dbReference>
<evidence type="ECO:0000256" key="3">
    <source>
        <dbReference type="ARBA" id="ARBA00023163"/>
    </source>
</evidence>
<keyword evidence="2" id="KW-0238">DNA-binding</keyword>
<dbReference type="PROSITE" id="PS01124">
    <property type="entry name" value="HTH_ARAC_FAMILY_2"/>
    <property type="match status" value="1"/>
</dbReference>
<dbReference type="Pfam" id="PF12833">
    <property type="entry name" value="HTH_18"/>
    <property type="match status" value="1"/>
</dbReference>
<dbReference type="PANTHER" id="PTHR43130:SF3">
    <property type="entry name" value="HTH-TYPE TRANSCRIPTIONAL REGULATOR RV1931C"/>
    <property type="match status" value="1"/>
</dbReference>
<keyword evidence="3" id="KW-0804">Transcription</keyword>
<dbReference type="Gene3D" id="1.10.10.60">
    <property type="entry name" value="Homeodomain-like"/>
    <property type="match status" value="1"/>
</dbReference>
<dbReference type="InterPro" id="IPR018062">
    <property type="entry name" value="HTH_AraC-typ_CS"/>
</dbReference>
<gene>
    <name evidence="5" type="ORF">GCM10009554_68230</name>
</gene>
<evidence type="ECO:0000313" key="6">
    <source>
        <dbReference type="Proteomes" id="UP001500542"/>
    </source>
</evidence>
<reference evidence="5 6" key="1">
    <citation type="journal article" date="2019" name="Int. J. Syst. Evol. Microbiol.">
        <title>The Global Catalogue of Microorganisms (GCM) 10K type strain sequencing project: providing services to taxonomists for standard genome sequencing and annotation.</title>
        <authorList>
            <consortium name="The Broad Institute Genomics Platform"/>
            <consortium name="The Broad Institute Genome Sequencing Center for Infectious Disease"/>
            <person name="Wu L."/>
            <person name="Ma J."/>
        </authorList>
    </citation>
    <scope>NUCLEOTIDE SEQUENCE [LARGE SCALE GENOMIC DNA]</scope>
    <source>
        <strain evidence="5 6">JCM 10977</strain>
    </source>
</reference>
<protein>
    <submittedName>
        <fullName evidence="5">DJ-1/PfpI family protein</fullName>
    </submittedName>
</protein>
<feature type="domain" description="HTH araC/xylS-type" evidence="4">
    <location>
        <begin position="196"/>
        <end position="294"/>
    </location>
</feature>
<organism evidence="5 6">
    <name type="scientific">Kribbella koreensis</name>
    <dbReference type="NCBI Taxonomy" id="57909"/>
    <lineage>
        <taxon>Bacteria</taxon>
        <taxon>Bacillati</taxon>
        <taxon>Actinomycetota</taxon>
        <taxon>Actinomycetes</taxon>
        <taxon>Propionibacteriales</taxon>
        <taxon>Kribbellaceae</taxon>
        <taxon>Kribbella</taxon>
    </lineage>
</organism>